<accession>A0AAV5C748</accession>
<sequence length="521" mass="58216">MYWFHHHERHEQILACLPSHAVVKRATLSGAAVRGLHGQEDRLSALPDDLRRKIVSRLPIKDAVRTTALAHGWRRIWHSTPLSLYDAHLLPSRATVRAVNAGIIDSVLTGHPGPFIAVYLENCFSLETGLAKWSSLLAERGVQDLVLVNLHPPESTGRGPSSMCLPADILRCANLRRLYLCFWEFPDTSNLPEGAGVFPYLEELGIIDTRMQGSDLNHMLASSPELKKLALIGGESPKQAHLRGQSLQCVLFWLSVRSKIVVVDAPRLERLIMWYAWPEEVRIHSATGLKVLGYFNLGAGKIQIGETVMKVDTEVSPSSMIPSVKILALKVDLSGITKVQMMANFLRCFPNIETLHVECDVPNELTGNNHVEFFLNFNPLANNNVEFFENLHPIANNGVEFFENLNPIECVQSQLKKVVLHKFRGHQTEMALLRFLSQTANQMQQLTLVMLHLPDEISEGAIKGQLADLLTPPWASEACTLLLLGPAKKLAWTCHRASDLSIHDPFLSNDGQELFCFVKEI</sequence>
<dbReference type="Proteomes" id="UP001054889">
    <property type="component" value="Unassembled WGS sequence"/>
</dbReference>
<dbReference type="PANTHER" id="PTHR32141:SF141">
    <property type="entry name" value="FBD DOMAIN-CONTAINING PROTEIN"/>
    <property type="match status" value="1"/>
</dbReference>
<reference evidence="2" key="1">
    <citation type="journal article" date="2018" name="DNA Res.">
        <title>Multiple hybrid de novo genome assembly of finger millet, an orphan allotetraploid crop.</title>
        <authorList>
            <person name="Hatakeyama M."/>
            <person name="Aluri S."/>
            <person name="Balachadran M.T."/>
            <person name="Sivarajan S.R."/>
            <person name="Patrignani A."/>
            <person name="Gruter S."/>
            <person name="Poveda L."/>
            <person name="Shimizu-Inatsugi R."/>
            <person name="Baeten J."/>
            <person name="Francoijs K.J."/>
            <person name="Nataraja K.N."/>
            <person name="Reddy Y.A.N."/>
            <person name="Phadnis S."/>
            <person name="Ravikumar R.L."/>
            <person name="Schlapbach R."/>
            <person name="Sreeman S.M."/>
            <person name="Shimizu K.K."/>
        </authorList>
    </citation>
    <scope>NUCLEOTIDE SEQUENCE</scope>
</reference>
<dbReference type="InterPro" id="IPR036047">
    <property type="entry name" value="F-box-like_dom_sf"/>
</dbReference>
<evidence type="ECO:0000313" key="3">
    <source>
        <dbReference type="Proteomes" id="UP001054889"/>
    </source>
</evidence>
<reference evidence="2" key="2">
    <citation type="submission" date="2021-12" db="EMBL/GenBank/DDBJ databases">
        <title>Resequencing data analysis of finger millet.</title>
        <authorList>
            <person name="Hatakeyama M."/>
            <person name="Aluri S."/>
            <person name="Balachadran M.T."/>
            <person name="Sivarajan S.R."/>
            <person name="Poveda L."/>
            <person name="Shimizu-Inatsugi R."/>
            <person name="Schlapbach R."/>
            <person name="Sreeman S.M."/>
            <person name="Shimizu K.K."/>
        </authorList>
    </citation>
    <scope>NUCLEOTIDE SEQUENCE</scope>
</reference>
<dbReference type="AlphaFoldDB" id="A0AAV5C748"/>
<dbReference type="InterPro" id="IPR055411">
    <property type="entry name" value="LRR_FXL15/At3g58940/PEG3-like"/>
</dbReference>
<dbReference type="PROSITE" id="PS50181">
    <property type="entry name" value="FBOX"/>
    <property type="match status" value="1"/>
</dbReference>
<dbReference type="InterPro" id="IPR001810">
    <property type="entry name" value="F-box_dom"/>
</dbReference>
<dbReference type="PANTHER" id="PTHR32141">
    <property type="match status" value="1"/>
</dbReference>
<dbReference type="InterPro" id="IPR006566">
    <property type="entry name" value="FBD"/>
</dbReference>
<dbReference type="SUPFAM" id="SSF81383">
    <property type="entry name" value="F-box domain"/>
    <property type="match status" value="1"/>
</dbReference>
<gene>
    <name evidence="2" type="primary">ga10610</name>
    <name evidence="2" type="ORF">PR202_ga10610</name>
</gene>
<dbReference type="EMBL" id="BQKI01000004">
    <property type="protein sequence ID" value="GJM94001.1"/>
    <property type="molecule type" value="Genomic_DNA"/>
</dbReference>
<comment type="caution">
    <text evidence="2">The sequence shown here is derived from an EMBL/GenBank/DDBJ whole genome shotgun (WGS) entry which is preliminary data.</text>
</comment>
<evidence type="ECO:0000259" key="1">
    <source>
        <dbReference type="PROSITE" id="PS50181"/>
    </source>
</evidence>
<feature type="domain" description="F-box" evidence="1">
    <location>
        <begin position="40"/>
        <end position="88"/>
    </location>
</feature>
<evidence type="ECO:0000313" key="2">
    <source>
        <dbReference type="EMBL" id="GJM94001.1"/>
    </source>
</evidence>
<dbReference type="SUPFAM" id="SSF52047">
    <property type="entry name" value="RNI-like"/>
    <property type="match status" value="1"/>
</dbReference>
<protein>
    <recommendedName>
        <fullName evidence="1">F-box domain-containing protein</fullName>
    </recommendedName>
</protein>
<keyword evidence="3" id="KW-1185">Reference proteome</keyword>
<name>A0AAV5C748_ELECO</name>
<proteinExistence type="predicted"/>
<dbReference type="Pfam" id="PF00646">
    <property type="entry name" value="F-box"/>
    <property type="match status" value="1"/>
</dbReference>
<organism evidence="2 3">
    <name type="scientific">Eleusine coracana subsp. coracana</name>
    <dbReference type="NCBI Taxonomy" id="191504"/>
    <lineage>
        <taxon>Eukaryota</taxon>
        <taxon>Viridiplantae</taxon>
        <taxon>Streptophyta</taxon>
        <taxon>Embryophyta</taxon>
        <taxon>Tracheophyta</taxon>
        <taxon>Spermatophyta</taxon>
        <taxon>Magnoliopsida</taxon>
        <taxon>Liliopsida</taxon>
        <taxon>Poales</taxon>
        <taxon>Poaceae</taxon>
        <taxon>PACMAD clade</taxon>
        <taxon>Chloridoideae</taxon>
        <taxon>Cynodonteae</taxon>
        <taxon>Eleusininae</taxon>
        <taxon>Eleusine</taxon>
    </lineage>
</organism>
<dbReference type="Pfam" id="PF08387">
    <property type="entry name" value="FBD"/>
    <property type="match status" value="1"/>
</dbReference>
<dbReference type="InterPro" id="IPR055302">
    <property type="entry name" value="F-box_dom-containing"/>
</dbReference>
<dbReference type="Pfam" id="PF24758">
    <property type="entry name" value="LRR_At5g56370"/>
    <property type="match status" value="1"/>
</dbReference>